<keyword evidence="3" id="KW-1185">Reference proteome</keyword>
<dbReference type="Pfam" id="PF21368">
    <property type="entry name" value="AI2M-like_HNH"/>
    <property type="match status" value="1"/>
</dbReference>
<name>A0A7W8ET60_STRST</name>
<accession>A0A7W8ET60</accession>
<protein>
    <recommendedName>
        <fullName evidence="1">AI2M/AI1M-like HNH endonuclease domain-containing protein</fullName>
    </recommendedName>
</protein>
<gene>
    <name evidence="2" type="ORF">FHS40_001472</name>
</gene>
<sequence length="232" mass="26029">MVVVFQETLPSRRIRRRVSRLMASVTICLMRWPASLLRLQVENAAMPQSAGDVRAIRQMCSRTWSLAGDVFRLARLRWVMKASMLMTLANKHRSSVSKMARKCAATIETPHGPRKCFEARVEQPGRKPLVGRFGGIPLRQNKKVVITDRQLAPVNIKREELVTRLLAGRCEACGCVDEVEVHHVAKLAGLGRSGDRPPWADLMAVRHRKALVVCGNFHVDIHGRRSVAALTE</sequence>
<feature type="domain" description="AI2M/AI1M-like HNH endonuclease" evidence="1">
    <location>
        <begin position="170"/>
        <end position="218"/>
    </location>
</feature>
<comment type="caution">
    <text evidence="2">The sequence shown here is derived from an EMBL/GenBank/DDBJ whole genome shotgun (WGS) entry which is preliminary data.</text>
</comment>
<dbReference type="InterPro" id="IPR049030">
    <property type="entry name" value="AI2M-like_HNH"/>
</dbReference>
<dbReference type="RefSeq" id="WP_229879142.1">
    <property type="nucleotide sequence ID" value="NZ_BMSQ01000010.1"/>
</dbReference>
<dbReference type="AlphaFoldDB" id="A0A7W8ET60"/>
<evidence type="ECO:0000313" key="2">
    <source>
        <dbReference type="EMBL" id="MBB5102419.1"/>
    </source>
</evidence>
<evidence type="ECO:0000259" key="1">
    <source>
        <dbReference type="Pfam" id="PF21368"/>
    </source>
</evidence>
<organism evidence="2 3">
    <name type="scientific">Streptomyces spectabilis</name>
    <dbReference type="NCBI Taxonomy" id="68270"/>
    <lineage>
        <taxon>Bacteria</taxon>
        <taxon>Bacillati</taxon>
        <taxon>Actinomycetota</taxon>
        <taxon>Actinomycetes</taxon>
        <taxon>Kitasatosporales</taxon>
        <taxon>Streptomycetaceae</taxon>
        <taxon>Streptomyces</taxon>
    </lineage>
</organism>
<dbReference type="Proteomes" id="UP000549009">
    <property type="component" value="Unassembled WGS sequence"/>
</dbReference>
<reference evidence="2 3" key="1">
    <citation type="submission" date="2020-08" db="EMBL/GenBank/DDBJ databases">
        <title>Genomic Encyclopedia of Type Strains, Phase III (KMG-III): the genomes of soil and plant-associated and newly described type strains.</title>
        <authorList>
            <person name="Whitman W."/>
        </authorList>
    </citation>
    <scope>NUCLEOTIDE SEQUENCE [LARGE SCALE GENOMIC DNA]</scope>
    <source>
        <strain evidence="2 3">CECT 3146</strain>
    </source>
</reference>
<dbReference type="EMBL" id="JACHJD010000002">
    <property type="protein sequence ID" value="MBB5102419.1"/>
    <property type="molecule type" value="Genomic_DNA"/>
</dbReference>
<proteinExistence type="predicted"/>
<evidence type="ECO:0000313" key="3">
    <source>
        <dbReference type="Proteomes" id="UP000549009"/>
    </source>
</evidence>